<keyword evidence="2 7" id="KW-0472">Membrane</keyword>
<feature type="domain" description="Ig-like" evidence="9">
    <location>
        <begin position="513"/>
        <end position="605"/>
    </location>
</feature>
<sequence>MLNIILLKYILLYIGADGSVTISSSAATVPEGSPLTLTCTYIGIDHLYLIKWINNGNNSTQKYVIPINQPEPCSIFGKPGLNESLFTYTCLTLTINVTRDNQNDNFTCQANLNLKSGNSVIVSVSVPISTVVLTSPTNASATVNAGSSKKFTCHTSGGLPQPTVEWYKTSSSSCTRNGVKLINSISSSPSEINGLIQVESSLLFTASSSDDSLWICCAASNINSEWKLSGTKLLDVKSNPPPNPPVIDDFNTITDYQMIENSPERLTCRSTGGNPLASLAWSCYNGTESNPIISGDSVSRSVQFTARRNQDNSCTCTATHEAGPLQQAILDVNIMYPPSIPEFKLNGTPVSIVISIIKDSAQTVTCHSLGKPNPSTNDFTWTKGSVVFKLGFKLDRRNQNSGRRQLQMYRNNNDDTFGYQQNSSYNRDGPSTPEIRMNTLSGDVIMDQITVVTNRQFDLACKSTAHPTANYSWTGDSRTDHTQILQDIITTKTNTSRTCTAHNVLKPSVGNPPESVTIRHTTENGNMVLSNYNIMERANLKLFCDSQSNPSSAFSWTGSNILQNESVLLRNNISRSEKGHLSCTARNTMTHMDQLVEGLSSANITLNILCMYILYFCFFVSRQF</sequence>
<feature type="domain" description="Ig-like" evidence="9">
    <location>
        <begin position="127"/>
        <end position="229"/>
    </location>
</feature>
<dbReference type="PROSITE" id="PS50835">
    <property type="entry name" value="IG_LIKE"/>
    <property type="match status" value="5"/>
</dbReference>
<dbReference type="Proteomes" id="UP001164746">
    <property type="component" value="Chromosome 5"/>
</dbReference>
<evidence type="ECO:0000256" key="6">
    <source>
        <dbReference type="SAM" id="MobiDB-lite"/>
    </source>
</evidence>
<protein>
    <submittedName>
        <fullName evidence="10">HMCN2-like protein</fullName>
    </submittedName>
</protein>
<proteinExistence type="predicted"/>
<feature type="domain" description="Ig-like" evidence="9">
    <location>
        <begin position="244"/>
        <end position="331"/>
    </location>
</feature>
<evidence type="ECO:0000259" key="9">
    <source>
        <dbReference type="PROSITE" id="PS50835"/>
    </source>
</evidence>
<evidence type="ECO:0000256" key="5">
    <source>
        <dbReference type="ARBA" id="ARBA00023319"/>
    </source>
</evidence>
<keyword evidence="7" id="KW-1133">Transmembrane helix</keyword>
<feature type="signal peptide" evidence="8">
    <location>
        <begin position="1"/>
        <end position="18"/>
    </location>
</feature>
<dbReference type="InterPro" id="IPR036179">
    <property type="entry name" value="Ig-like_dom_sf"/>
</dbReference>
<feature type="chain" id="PRO_5046172754" evidence="8">
    <location>
        <begin position="19"/>
        <end position="624"/>
    </location>
</feature>
<comment type="subcellular location">
    <subcellularLocation>
        <location evidence="1">Membrane</location>
        <topology evidence="1">Single-pass type I membrane protein</topology>
    </subcellularLocation>
</comment>
<keyword evidence="8" id="KW-0732">Signal</keyword>
<feature type="transmembrane region" description="Helical" evidence="7">
    <location>
        <begin position="604"/>
        <end position="621"/>
    </location>
</feature>
<evidence type="ECO:0000256" key="2">
    <source>
        <dbReference type="ARBA" id="ARBA00023136"/>
    </source>
</evidence>
<dbReference type="InterPro" id="IPR007110">
    <property type="entry name" value="Ig-like_dom"/>
</dbReference>
<evidence type="ECO:0000256" key="1">
    <source>
        <dbReference type="ARBA" id="ARBA00004479"/>
    </source>
</evidence>
<dbReference type="InterPro" id="IPR051275">
    <property type="entry name" value="Cell_adhesion_signaling"/>
</dbReference>
<feature type="domain" description="Ig-like" evidence="9">
    <location>
        <begin position="433"/>
        <end position="510"/>
    </location>
</feature>
<dbReference type="SUPFAM" id="SSF48726">
    <property type="entry name" value="Immunoglobulin"/>
    <property type="match status" value="4"/>
</dbReference>
<dbReference type="InterPro" id="IPR003599">
    <property type="entry name" value="Ig_sub"/>
</dbReference>
<dbReference type="InterPro" id="IPR013783">
    <property type="entry name" value="Ig-like_fold"/>
</dbReference>
<keyword evidence="5" id="KW-0393">Immunoglobulin domain</keyword>
<dbReference type="PANTHER" id="PTHR11640:SF31">
    <property type="entry name" value="IRREGULAR CHIASM C-ROUGHEST PROTEIN-RELATED"/>
    <property type="match status" value="1"/>
</dbReference>
<evidence type="ECO:0000256" key="7">
    <source>
        <dbReference type="SAM" id="Phobius"/>
    </source>
</evidence>
<name>A0ABY7EC04_MYAAR</name>
<keyword evidence="4" id="KW-0325">Glycoprotein</keyword>
<dbReference type="PANTHER" id="PTHR11640">
    <property type="entry name" value="NEPHRIN"/>
    <property type="match status" value="1"/>
</dbReference>
<keyword evidence="11" id="KW-1185">Reference proteome</keyword>
<accession>A0ABY7EC04</accession>
<dbReference type="Pfam" id="PF08205">
    <property type="entry name" value="C2-set_2"/>
    <property type="match status" value="1"/>
</dbReference>
<dbReference type="SMART" id="SM00409">
    <property type="entry name" value="IG"/>
    <property type="match status" value="3"/>
</dbReference>
<evidence type="ECO:0000256" key="4">
    <source>
        <dbReference type="ARBA" id="ARBA00023180"/>
    </source>
</evidence>
<gene>
    <name evidence="10" type="ORF">MAR_021795</name>
</gene>
<evidence type="ECO:0000313" key="10">
    <source>
        <dbReference type="EMBL" id="WAR06426.1"/>
    </source>
</evidence>
<feature type="region of interest" description="Disordered" evidence="6">
    <location>
        <begin position="410"/>
        <end position="433"/>
    </location>
</feature>
<evidence type="ECO:0000256" key="8">
    <source>
        <dbReference type="SAM" id="SignalP"/>
    </source>
</evidence>
<reference evidence="10" key="1">
    <citation type="submission" date="2022-11" db="EMBL/GenBank/DDBJ databases">
        <title>Centuries of genome instability and evolution in soft-shell clam transmissible cancer (bioRxiv).</title>
        <authorList>
            <person name="Hart S.F.M."/>
            <person name="Yonemitsu M.A."/>
            <person name="Giersch R.M."/>
            <person name="Beal B.F."/>
            <person name="Arriagada G."/>
            <person name="Davis B.W."/>
            <person name="Ostrander E.A."/>
            <person name="Goff S.P."/>
            <person name="Metzger M.J."/>
        </authorList>
    </citation>
    <scope>NUCLEOTIDE SEQUENCE</scope>
    <source>
        <strain evidence="10">MELC-2E11</strain>
        <tissue evidence="10">Siphon/mantle</tissue>
    </source>
</reference>
<dbReference type="InterPro" id="IPR013162">
    <property type="entry name" value="CD80_C2-set"/>
</dbReference>
<dbReference type="EMBL" id="CP111016">
    <property type="protein sequence ID" value="WAR06426.1"/>
    <property type="molecule type" value="Genomic_DNA"/>
</dbReference>
<evidence type="ECO:0000256" key="3">
    <source>
        <dbReference type="ARBA" id="ARBA00023157"/>
    </source>
</evidence>
<feature type="compositionally biased region" description="Polar residues" evidence="6">
    <location>
        <begin position="410"/>
        <end position="426"/>
    </location>
</feature>
<keyword evidence="3" id="KW-1015">Disulfide bond</keyword>
<evidence type="ECO:0000313" key="11">
    <source>
        <dbReference type="Proteomes" id="UP001164746"/>
    </source>
</evidence>
<keyword evidence="7" id="KW-0812">Transmembrane</keyword>
<organism evidence="10 11">
    <name type="scientific">Mya arenaria</name>
    <name type="common">Soft-shell clam</name>
    <dbReference type="NCBI Taxonomy" id="6604"/>
    <lineage>
        <taxon>Eukaryota</taxon>
        <taxon>Metazoa</taxon>
        <taxon>Spiralia</taxon>
        <taxon>Lophotrochozoa</taxon>
        <taxon>Mollusca</taxon>
        <taxon>Bivalvia</taxon>
        <taxon>Autobranchia</taxon>
        <taxon>Heteroconchia</taxon>
        <taxon>Euheterodonta</taxon>
        <taxon>Imparidentia</taxon>
        <taxon>Neoheterodontei</taxon>
        <taxon>Myida</taxon>
        <taxon>Myoidea</taxon>
        <taxon>Myidae</taxon>
        <taxon>Mya</taxon>
    </lineage>
</organism>
<feature type="domain" description="Ig-like" evidence="9">
    <location>
        <begin position="18"/>
        <end position="125"/>
    </location>
</feature>
<dbReference type="Gene3D" id="2.60.40.10">
    <property type="entry name" value="Immunoglobulins"/>
    <property type="match status" value="4"/>
</dbReference>